<organism evidence="2 3">
    <name type="scientific">Virgisporangium ochraceum</name>
    <dbReference type="NCBI Taxonomy" id="65505"/>
    <lineage>
        <taxon>Bacteria</taxon>
        <taxon>Bacillati</taxon>
        <taxon>Actinomycetota</taxon>
        <taxon>Actinomycetes</taxon>
        <taxon>Micromonosporales</taxon>
        <taxon>Micromonosporaceae</taxon>
        <taxon>Virgisporangium</taxon>
    </lineage>
</organism>
<evidence type="ECO:0000313" key="2">
    <source>
        <dbReference type="EMBL" id="GIJ75161.1"/>
    </source>
</evidence>
<gene>
    <name evidence="2" type="ORF">Voc01_100780</name>
</gene>
<proteinExistence type="predicted"/>
<feature type="region of interest" description="Disordered" evidence="1">
    <location>
        <begin position="1"/>
        <end position="42"/>
    </location>
</feature>
<feature type="compositionally biased region" description="Basic and acidic residues" evidence="1">
    <location>
        <begin position="1"/>
        <end position="21"/>
    </location>
</feature>
<dbReference type="Proteomes" id="UP000635606">
    <property type="component" value="Unassembled WGS sequence"/>
</dbReference>
<evidence type="ECO:0000313" key="3">
    <source>
        <dbReference type="Proteomes" id="UP000635606"/>
    </source>
</evidence>
<dbReference type="AlphaFoldDB" id="A0A8J4EHX5"/>
<dbReference type="EMBL" id="BOPH01000149">
    <property type="protein sequence ID" value="GIJ75161.1"/>
    <property type="molecule type" value="Genomic_DNA"/>
</dbReference>
<keyword evidence="3" id="KW-1185">Reference proteome</keyword>
<name>A0A8J4EHX5_9ACTN</name>
<sequence length="42" mass="4630">MASRTAHKEDRKKQASTLKEKRVAKKARNAAKAVSLVVPTQP</sequence>
<comment type="caution">
    <text evidence="2">The sequence shown here is derived from an EMBL/GenBank/DDBJ whole genome shotgun (WGS) entry which is preliminary data.</text>
</comment>
<accession>A0A8J4EHX5</accession>
<protein>
    <submittedName>
        <fullName evidence="2">Uncharacterized protein</fullName>
    </submittedName>
</protein>
<evidence type="ECO:0000256" key="1">
    <source>
        <dbReference type="SAM" id="MobiDB-lite"/>
    </source>
</evidence>
<dbReference type="RefSeq" id="WP_275423839.1">
    <property type="nucleotide sequence ID" value="NZ_BOPH01000149.1"/>
</dbReference>
<reference evidence="2" key="1">
    <citation type="submission" date="2021-01" db="EMBL/GenBank/DDBJ databases">
        <title>Whole genome shotgun sequence of Virgisporangium ochraceum NBRC 16418.</title>
        <authorList>
            <person name="Komaki H."/>
            <person name="Tamura T."/>
        </authorList>
    </citation>
    <scope>NUCLEOTIDE SEQUENCE</scope>
    <source>
        <strain evidence="2">NBRC 16418</strain>
    </source>
</reference>